<proteinExistence type="predicted"/>
<feature type="transmembrane region" description="Helical" evidence="1">
    <location>
        <begin position="310"/>
        <end position="334"/>
    </location>
</feature>
<feature type="transmembrane region" description="Helical" evidence="1">
    <location>
        <begin position="206"/>
        <end position="231"/>
    </location>
</feature>
<dbReference type="OrthoDB" id="9796461at2"/>
<feature type="transmembrane region" description="Helical" evidence="1">
    <location>
        <begin position="340"/>
        <end position="358"/>
    </location>
</feature>
<feature type="domain" description="Acyltransferase 3" evidence="2">
    <location>
        <begin position="13"/>
        <end position="355"/>
    </location>
</feature>
<gene>
    <name evidence="3" type="ORF">LK09_11235</name>
</gene>
<dbReference type="EMBL" id="JTDK01000010">
    <property type="protein sequence ID" value="KHK97359.1"/>
    <property type="molecule type" value="Genomic_DNA"/>
</dbReference>
<organism evidence="3 4">
    <name type="scientific">Microbacterium mangrovi</name>
    <dbReference type="NCBI Taxonomy" id="1348253"/>
    <lineage>
        <taxon>Bacteria</taxon>
        <taxon>Bacillati</taxon>
        <taxon>Actinomycetota</taxon>
        <taxon>Actinomycetes</taxon>
        <taxon>Micrococcales</taxon>
        <taxon>Microbacteriaceae</taxon>
        <taxon>Microbacterium</taxon>
    </lineage>
</organism>
<keyword evidence="1" id="KW-1133">Transmembrane helix</keyword>
<feature type="transmembrane region" description="Helical" evidence="1">
    <location>
        <begin position="106"/>
        <end position="130"/>
    </location>
</feature>
<accession>A0A0B2A1M5</accession>
<feature type="transmembrane region" description="Helical" evidence="1">
    <location>
        <begin position="21"/>
        <end position="43"/>
    </location>
</feature>
<sequence length="410" mass="44156">MTSQTPTGTTRLAALDGLRGIACLVVLLHHCMLSIPVFADAYFDGTRARATQSPGEYLLTWSPLHLVWEGTGAVWTFFVLSGFVLTRQVLVSRSFTWRSYYPQRIIRLYVPVIVAVALAFALVTLFGSAPQDAAPSDWIARRADSMNPSGVLHDLTLLFGAGAGISPLWSLQWEVWFSLLLPLYVFAVRARAGVPGRLALATVPAAVFAVFALGGGQYLVVFLVGAALASLHDRSAAPVAAIAARPRLARAVIAVAVAGVVVLLPARWTLWFLHLPGPATMALSVSAAAVVVLLVLHWPVLDRALSRRAVVWAGAVSFSLYLVHEPILVSAVRVFGDRHLWLSLPLAAATALIVAELFRRYVEAPSATLARHAGRTIADWRPRASWASAPGPVRTPAHELWRVSAGIGNR</sequence>
<evidence type="ECO:0000259" key="2">
    <source>
        <dbReference type="Pfam" id="PF01757"/>
    </source>
</evidence>
<keyword evidence="1" id="KW-0812">Transmembrane</keyword>
<dbReference type="AlphaFoldDB" id="A0A0B2A1M5"/>
<comment type="caution">
    <text evidence="3">The sequence shown here is derived from an EMBL/GenBank/DDBJ whole genome shotgun (WGS) entry which is preliminary data.</text>
</comment>
<dbReference type="RefSeq" id="WP_039399298.1">
    <property type="nucleotide sequence ID" value="NZ_JTDK01000010.1"/>
</dbReference>
<dbReference type="GO" id="GO:0016020">
    <property type="term" value="C:membrane"/>
    <property type="evidence" value="ECO:0007669"/>
    <property type="project" value="TreeGrafter"/>
</dbReference>
<dbReference type="PANTHER" id="PTHR23028:SF53">
    <property type="entry name" value="ACYL_TRANSF_3 DOMAIN-CONTAINING PROTEIN"/>
    <property type="match status" value="1"/>
</dbReference>
<keyword evidence="4" id="KW-1185">Reference proteome</keyword>
<dbReference type="STRING" id="1348253.LK09_11235"/>
<feature type="transmembrane region" description="Helical" evidence="1">
    <location>
        <begin position="279"/>
        <end position="298"/>
    </location>
</feature>
<feature type="transmembrane region" description="Helical" evidence="1">
    <location>
        <begin position="251"/>
        <end position="273"/>
    </location>
</feature>
<dbReference type="GO" id="GO:0016747">
    <property type="term" value="F:acyltransferase activity, transferring groups other than amino-acyl groups"/>
    <property type="evidence" value="ECO:0007669"/>
    <property type="project" value="InterPro"/>
</dbReference>
<reference evidence="3 4" key="1">
    <citation type="submission" date="2014-11" db="EMBL/GenBank/DDBJ databases">
        <title>Genome sequence of Microbacterium mangrovi MUSC 115(T).</title>
        <authorList>
            <person name="Lee L.-H."/>
        </authorList>
    </citation>
    <scope>NUCLEOTIDE SEQUENCE [LARGE SCALE GENOMIC DNA]</scope>
    <source>
        <strain evidence="3 4">MUSC 115</strain>
    </source>
</reference>
<dbReference type="GO" id="GO:0009103">
    <property type="term" value="P:lipopolysaccharide biosynthetic process"/>
    <property type="evidence" value="ECO:0007669"/>
    <property type="project" value="TreeGrafter"/>
</dbReference>
<evidence type="ECO:0000313" key="3">
    <source>
        <dbReference type="EMBL" id="KHK97359.1"/>
    </source>
</evidence>
<evidence type="ECO:0000256" key="1">
    <source>
        <dbReference type="SAM" id="Phobius"/>
    </source>
</evidence>
<dbReference type="InterPro" id="IPR002656">
    <property type="entry name" value="Acyl_transf_3_dom"/>
</dbReference>
<feature type="transmembrane region" description="Helical" evidence="1">
    <location>
        <begin position="63"/>
        <end position="85"/>
    </location>
</feature>
<keyword evidence="1" id="KW-0472">Membrane</keyword>
<name>A0A0B2A1M5_9MICO</name>
<evidence type="ECO:0000313" key="4">
    <source>
        <dbReference type="Proteomes" id="UP000031030"/>
    </source>
</evidence>
<dbReference type="Proteomes" id="UP000031030">
    <property type="component" value="Unassembled WGS sequence"/>
</dbReference>
<dbReference type="InterPro" id="IPR050879">
    <property type="entry name" value="Acyltransferase_3"/>
</dbReference>
<dbReference type="PANTHER" id="PTHR23028">
    <property type="entry name" value="ACETYLTRANSFERASE"/>
    <property type="match status" value="1"/>
</dbReference>
<dbReference type="Pfam" id="PF01757">
    <property type="entry name" value="Acyl_transf_3"/>
    <property type="match status" value="1"/>
</dbReference>
<protein>
    <recommendedName>
        <fullName evidence="2">Acyltransferase 3 domain-containing protein</fullName>
    </recommendedName>
</protein>